<name>A0A2I4PEP2_9SPIT</name>
<dbReference type="EMBL" id="KX494929">
    <property type="protein sequence ID" value="APW82399.1"/>
    <property type="molecule type" value="Genomic_DNA"/>
</dbReference>
<dbReference type="GO" id="GO:0005840">
    <property type="term" value="C:ribosome"/>
    <property type="evidence" value="ECO:0007669"/>
    <property type="project" value="UniProtKB-KW"/>
</dbReference>
<gene>
    <name evidence="4" type="primary">rps19</name>
</gene>
<accession>A0A2I4PEP2</accession>
<dbReference type="SUPFAM" id="SSF54570">
    <property type="entry name" value="Ribosomal protein S19"/>
    <property type="match status" value="1"/>
</dbReference>
<dbReference type="AlphaFoldDB" id="A0A2I4PEP2"/>
<dbReference type="GO" id="GO:1990904">
    <property type="term" value="C:ribonucleoprotein complex"/>
    <property type="evidence" value="ECO:0007669"/>
    <property type="project" value="UniProtKB-KW"/>
</dbReference>
<dbReference type="Gene3D" id="3.30.860.10">
    <property type="entry name" value="30s Ribosomal Protein S19, Chain A"/>
    <property type="match status" value="1"/>
</dbReference>
<sequence>MNRRWKRKQGFLTLAIWRKLILIQKSFLFHATRKLIFSRSSTIPRDLTNRRTFIHTGRRFKRRFLSKWSIGYKYGSLTWNRRLAIYKAKQMRKKKNKKR</sequence>
<evidence type="ECO:0000256" key="2">
    <source>
        <dbReference type="ARBA" id="ARBA00022980"/>
    </source>
</evidence>
<evidence type="ECO:0000313" key="4">
    <source>
        <dbReference type="EMBL" id="APW82399.1"/>
    </source>
</evidence>
<organism evidence="4">
    <name type="scientific">Urostyla grandis</name>
    <dbReference type="NCBI Taxonomy" id="57509"/>
    <lineage>
        <taxon>Eukaryota</taxon>
        <taxon>Sar</taxon>
        <taxon>Alveolata</taxon>
        <taxon>Ciliophora</taxon>
        <taxon>Intramacronucleata</taxon>
        <taxon>Spirotrichea</taxon>
        <taxon>Stichotrichia</taxon>
        <taxon>Urostylida</taxon>
        <taxon>Urostylidae</taxon>
        <taxon>Urostyla</taxon>
    </lineage>
</organism>
<evidence type="ECO:0000256" key="1">
    <source>
        <dbReference type="ARBA" id="ARBA00007345"/>
    </source>
</evidence>
<keyword evidence="4" id="KW-0496">Mitochondrion</keyword>
<keyword evidence="2 4" id="KW-0689">Ribosomal protein</keyword>
<evidence type="ECO:0000256" key="3">
    <source>
        <dbReference type="ARBA" id="ARBA00023274"/>
    </source>
</evidence>
<geneLocation type="mitochondrion" evidence="4"/>
<proteinExistence type="inferred from homology"/>
<reference evidence="4" key="1">
    <citation type="submission" date="2016-07" db="EMBL/GenBank/DDBJ databases">
        <title>Mitochondrial genome evolution in Stichotrich ciliates.</title>
        <authorList>
            <person name="Chen X."/>
            <person name="Landweber L."/>
        </authorList>
    </citation>
    <scope>NUCLEOTIDE SEQUENCE</scope>
</reference>
<keyword evidence="3" id="KW-0687">Ribonucleoprotein</keyword>
<dbReference type="GO" id="GO:0006412">
    <property type="term" value="P:translation"/>
    <property type="evidence" value="ECO:0007669"/>
    <property type="project" value="InterPro"/>
</dbReference>
<protein>
    <submittedName>
        <fullName evidence="4">Ribosomal protein S19</fullName>
    </submittedName>
</protein>
<dbReference type="GO" id="GO:0003735">
    <property type="term" value="F:structural constituent of ribosome"/>
    <property type="evidence" value="ECO:0007669"/>
    <property type="project" value="InterPro"/>
</dbReference>
<dbReference type="InterPro" id="IPR023575">
    <property type="entry name" value="Ribosomal_uS19_SF"/>
</dbReference>
<comment type="similarity">
    <text evidence="1">Belongs to the universal ribosomal protein uS19 family.</text>
</comment>